<dbReference type="Proteomes" id="UP000050794">
    <property type="component" value="Unassembled WGS sequence"/>
</dbReference>
<organism evidence="5 6">
    <name type="scientific">Toxocara canis</name>
    <name type="common">Canine roundworm</name>
    <dbReference type="NCBI Taxonomy" id="6265"/>
    <lineage>
        <taxon>Eukaryota</taxon>
        <taxon>Metazoa</taxon>
        <taxon>Ecdysozoa</taxon>
        <taxon>Nematoda</taxon>
        <taxon>Chromadorea</taxon>
        <taxon>Rhabditida</taxon>
        <taxon>Spirurina</taxon>
        <taxon>Ascaridomorpha</taxon>
        <taxon>Ascaridoidea</taxon>
        <taxon>Toxocaridae</taxon>
        <taxon>Toxocara</taxon>
    </lineage>
</organism>
<dbReference type="CDD" id="cd22677">
    <property type="entry name" value="FHA_Kanadaptin"/>
    <property type="match status" value="1"/>
</dbReference>
<evidence type="ECO:0000256" key="2">
    <source>
        <dbReference type="SAM" id="MobiDB-lite"/>
    </source>
</evidence>
<dbReference type="InterPro" id="IPR000253">
    <property type="entry name" value="FHA_dom"/>
</dbReference>
<evidence type="ECO:0000313" key="5">
    <source>
        <dbReference type="Proteomes" id="UP000050794"/>
    </source>
</evidence>
<feature type="coiled-coil region" evidence="1">
    <location>
        <begin position="346"/>
        <end position="422"/>
    </location>
</feature>
<gene>
    <name evidence="4" type="ORF">TCNE_LOCUS9160</name>
</gene>
<dbReference type="WBParaSite" id="TCNE_0000916001-mRNA-1">
    <property type="protein sequence ID" value="TCNE_0000916001-mRNA-1"/>
    <property type="gene ID" value="TCNE_0000916001"/>
</dbReference>
<reference evidence="6" key="1">
    <citation type="submission" date="2016-06" db="UniProtKB">
        <authorList>
            <consortium name="WormBaseParasite"/>
        </authorList>
    </citation>
    <scope>IDENTIFICATION</scope>
</reference>
<name>A0A183UKZ0_TOXCA</name>
<reference evidence="4 5" key="2">
    <citation type="submission" date="2018-11" db="EMBL/GenBank/DDBJ databases">
        <authorList>
            <consortium name="Pathogen Informatics"/>
        </authorList>
    </citation>
    <scope>NUCLEOTIDE SEQUENCE [LARGE SCALE GENOMIC DNA]</scope>
</reference>
<dbReference type="SMART" id="SM00240">
    <property type="entry name" value="FHA"/>
    <property type="match status" value="1"/>
</dbReference>
<proteinExistence type="predicted"/>
<dbReference type="InterPro" id="IPR050923">
    <property type="entry name" value="Cell_Proc_Reg/RNA_Proc"/>
</dbReference>
<feature type="region of interest" description="Disordered" evidence="2">
    <location>
        <begin position="640"/>
        <end position="659"/>
    </location>
</feature>
<dbReference type="InterPro" id="IPR008984">
    <property type="entry name" value="SMAD_FHA_dom_sf"/>
</dbReference>
<accession>A0A183UKZ0</accession>
<evidence type="ECO:0000256" key="1">
    <source>
        <dbReference type="SAM" id="Coils"/>
    </source>
</evidence>
<keyword evidence="5" id="KW-1185">Reference proteome</keyword>
<feature type="domain" description="FHA" evidence="3">
    <location>
        <begin position="67"/>
        <end position="123"/>
    </location>
</feature>
<dbReference type="Gene3D" id="2.60.200.20">
    <property type="match status" value="1"/>
</dbReference>
<protein>
    <submittedName>
        <fullName evidence="6">FHA domain-containing protein</fullName>
    </submittedName>
</protein>
<dbReference type="SUPFAM" id="SSF49879">
    <property type="entry name" value="SMAD/FHA domain"/>
    <property type="match status" value="1"/>
</dbReference>
<feature type="compositionally biased region" description="Polar residues" evidence="2">
    <location>
        <begin position="539"/>
        <end position="564"/>
    </location>
</feature>
<feature type="region of interest" description="Disordered" evidence="2">
    <location>
        <begin position="314"/>
        <end position="333"/>
    </location>
</feature>
<feature type="region of interest" description="Disordered" evidence="2">
    <location>
        <begin position="606"/>
        <end position="630"/>
    </location>
</feature>
<sequence>MPFAFQKDARGEDATTILSLAATTLDYKPPPWAIVPSIEDHYGLDIIKNGTLVQSIDFAQRKVSSFLVIGRLPCCDIQLDHPSISRYHCILQYGDDLTGHTGRGWHMYDLGSTHGTKLNKQHVPSKRYVRIRVGHVMQFGGSTRIMVLTGPSTDVEKEWEYSPTEMRKLKESQKLEEKLRKEAEKEMLAEKSNDDEGGISWGMEYDEEQAYAQATEGDFDEDREAAYRDDPLKALSHFFDREGFDMNFTFSESGMGHTHKWTCYIEFAFTSSPVYMHGVLYRSRNEARKKAKTLAENDFYDSDEDTFFDRTGQIEKSRESRRKRAMEARGESSEVKETYGSLLKKITMSNEEMEQIKRRLEILSGKEEDTKADEGDDELDAFCRHLEKTQSSTDNIETKAEKSHLRQRLVELKHEVERMEKLAKIAKPVALPALKVSTSNTESEHDVKRAAGTISSATMNKLMMMRRSKAAASREKEREREVGMQLPPSSIKEAPFVAEVEEEDEPVPTSSTEVMKPSESKPQPSKLEPEASSDKSQRSEFSPKTSGLDQQISAQIPQPSNCKLQASGVELEAASQKPQSSQRSRLSTDEAVKEVDEMVNSVDEKVMQQKEDTDDQDVPEGCQDGQPLNSAELVVKRRRIRTRAERTSTKASVQAGEYGEGCANRDEEYATWMPPDDQLGDGTTALNAKFAGRY</sequence>
<evidence type="ECO:0000259" key="3">
    <source>
        <dbReference type="PROSITE" id="PS50006"/>
    </source>
</evidence>
<dbReference type="AlphaFoldDB" id="A0A183UKZ0"/>
<evidence type="ECO:0000313" key="4">
    <source>
        <dbReference type="EMBL" id="VDM40481.1"/>
    </source>
</evidence>
<dbReference type="PANTHER" id="PTHR23308">
    <property type="entry name" value="NUCLEAR INHIBITOR OF PROTEIN PHOSPHATASE-1"/>
    <property type="match status" value="1"/>
</dbReference>
<dbReference type="Pfam" id="PF00498">
    <property type="entry name" value="FHA"/>
    <property type="match status" value="1"/>
</dbReference>
<keyword evidence="1" id="KW-0175">Coiled coil</keyword>
<feature type="compositionally biased region" description="Basic and acidic residues" evidence="2">
    <location>
        <begin position="472"/>
        <end position="482"/>
    </location>
</feature>
<feature type="region of interest" description="Disordered" evidence="2">
    <location>
        <begin position="466"/>
        <end position="592"/>
    </location>
</feature>
<feature type="compositionally biased region" description="Polar residues" evidence="2">
    <location>
        <begin position="576"/>
        <end position="585"/>
    </location>
</feature>
<dbReference type="PROSITE" id="PS50006">
    <property type="entry name" value="FHA_DOMAIN"/>
    <property type="match status" value="1"/>
</dbReference>
<dbReference type="EMBL" id="UYWY01020093">
    <property type="protein sequence ID" value="VDM40481.1"/>
    <property type="molecule type" value="Genomic_DNA"/>
</dbReference>
<evidence type="ECO:0000313" key="6">
    <source>
        <dbReference type="WBParaSite" id="TCNE_0000916001-mRNA-1"/>
    </source>
</evidence>
<feature type="compositionally biased region" description="Basic and acidic residues" evidence="2">
    <location>
        <begin position="527"/>
        <end position="538"/>
    </location>
</feature>